<accession>A0A0A9BTV8</accession>
<sequence length="41" mass="4572">MPLTLKTPLNLNQLKTSPGASHHNLKTTTLYCFISVCCIRL</sequence>
<protein>
    <submittedName>
        <fullName evidence="1">Uncharacterized protein</fullName>
    </submittedName>
</protein>
<dbReference type="EMBL" id="GBRH01235193">
    <property type="protein sequence ID" value="JAD62702.1"/>
    <property type="molecule type" value="Transcribed_RNA"/>
</dbReference>
<proteinExistence type="predicted"/>
<organism evidence="1">
    <name type="scientific">Arundo donax</name>
    <name type="common">Giant reed</name>
    <name type="synonym">Donax arundinaceus</name>
    <dbReference type="NCBI Taxonomy" id="35708"/>
    <lineage>
        <taxon>Eukaryota</taxon>
        <taxon>Viridiplantae</taxon>
        <taxon>Streptophyta</taxon>
        <taxon>Embryophyta</taxon>
        <taxon>Tracheophyta</taxon>
        <taxon>Spermatophyta</taxon>
        <taxon>Magnoliopsida</taxon>
        <taxon>Liliopsida</taxon>
        <taxon>Poales</taxon>
        <taxon>Poaceae</taxon>
        <taxon>PACMAD clade</taxon>
        <taxon>Arundinoideae</taxon>
        <taxon>Arundineae</taxon>
        <taxon>Arundo</taxon>
    </lineage>
</organism>
<dbReference type="AlphaFoldDB" id="A0A0A9BTV8"/>
<reference evidence="1" key="1">
    <citation type="submission" date="2014-09" db="EMBL/GenBank/DDBJ databases">
        <authorList>
            <person name="Magalhaes I.L.F."/>
            <person name="Oliveira U."/>
            <person name="Santos F.R."/>
            <person name="Vidigal T.H.D.A."/>
            <person name="Brescovit A.D."/>
            <person name="Santos A.J."/>
        </authorList>
    </citation>
    <scope>NUCLEOTIDE SEQUENCE</scope>
    <source>
        <tissue evidence="1">Shoot tissue taken approximately 20 cm above the soil surface</tissue>
    </source>
</reference>
<reference evidence="1" key="2">
    <citation type="journal article" date="2015" name="Data Brief">
        <title>Shoot transcriptome of the giant reed, Arundo donax.</title>
        <authorList>
            <person name="Barrero R.A."/>
            <person name="Guerrero F.D."/>
            <person name="Moolhuijzen P."/>
            <person name="Goolsby J.A."/>
            <person name="Tidwell J."/>
            <person name="Bellgard S.E."/>
            <person name="Bellgard M.I."/>
        </authorList>
    </citation>
    <scope>NUCLEOTIDE SEQUENCE</scope>
    <source>
        <tissue evidence="1">Shoot tissue taken approximately 20 cm above the soil surface</tissue>
    </source>
</reference>
<name>A0A0A9BTV8_ARUDO</name>
<evidence type="ECO:0000313" key="1">
    <source>
        <dbReference type="EMBL" id="JAD62702.1"/>
    </source>
</evidence>